<feature type="signal peptide" evidence="5">
    <location>
        <begin position="1"/>
        <end position="22"/>
    </location>
</feature>
<dbReference type="GO" id="GO:0030570">
    <property type="term" value="F:pectate lyase activity"/>
    <property type="evidence" value="ECO:0007669"/>
    <property type="project" value="InterPro"/>
</dbReference>
<evidence type="ECO:0000256" key="5">
    <source>
        <dbReference type="SAM" id="SignalP"/>
    </source>
</evidence>
<feature type="domain" description="Pectate lyase" evidence="6">
    <location>
        <begin position="66"/>
        <end position="270"/>
    </location>
</feature>
<keyword evidence="8" id="KW-1185">Reference proteome</keyword>
<dbReference type="Gene3D" id="2.160.20.10">
    <property type="entry name" value="Single-stranded right-handed beta-helix, Pectin lyase-like"/>
    <property type="match status" value="1"/>
</dbReference>
<dbReference type="PANTHER" id="PTHR31683:SF18">
    <property type="entry name" value="PECTATE LYASE 21-RELATED"/>
    <property type="match status" value="1"/>
</dbReference>
<keyword evidence="3 4" id="KW-0456">Lyase</keyword>
<dbReference type="InterPro" id="IPR011050">
    <property type="entry name" value="Pectin_lyase_fold/virulence"/>
</dbReference>
<dbReference type="InterPro" id="IPR012334">
    <property type="entry name" value="Pectin_lyas_fold"/>
</dbReference>
<feature type="chain" id="PRO_5042952519" evidence="5">
    <location>
        <begin position="23"/>
        <end position="340"/>
    </location>
</feature>
<evidence type="ECO:0000256" key="1">
    <source>
        <dbReference type="ARBA" id="ARBA00010980"/>
    </source>
</evidence>
<proteinExistence type="inferred from homology"/>
<evidence type="ECO:0000256" key="3">
    <source>
        <dbReference type="ARBA" id="ARBA00023239"/>
    </source>
</evidence>
<organism evidence="7 8">
    <name type="scientific">Rhypophila decipiens</name>
    <dbReference type="NCBI Taxonomy" id="261697"/>
    <lineage>
        <taxon>Eukaryota</taxon>
        <taxon>Fungi</taxon>
        <taxon>Dikarya</taxon>
        <taxon>Ascomycota</taxon>
        <taxon>Pezizomycotina</taxon>
        <taxon>Sordariomycetes</taxon>
        <taxon>Sordariomycetidae</taxon>
        <taxon>Sordariales</taxon>
        <taxon>Naviculisporaceae</taxon>
        <taxon>Rhypophila</taxon>
    </lineage>
</organism>
<dbReference type="SUPFAM" id="SSF51126">
    <property type="entry name" value="Pectin lyase-like"/>
    <property type="match status" value="1"/>
</dbReference>
<keyword evidence="4" id="KW-0624">Polysaccharide degradation</keyword>
<reference evidence="7" key="2">
    <citation type="submission" date="2023-05" db="EMBL/GenBank/DDBJ databases">
        <authorList>
            <consortium name="Lawrence Berkeley National Laboratory"/>
            <person name="Steindorff A."/>
            <person name="Hensen N."/>
            <person name="Bonometti L."/>
            <person name="Westerberg I."/>
            <person name="Brannstrom I.O."/>
            <person name="Guillou S."/>
            <person name="Cros-Aarteil S."/>
            <person name="Calhoun S."/>
            <person name="Haridas S."/>
            <person name="Kuo A."/>
            <person name="Mondo S."/>
            <person name="Pangilinan J."/>
            <person name="Riley R."/>
            <person name="Labutti K."/>
            <person name="Andreopoulos B."/>
            <person name="Lipzen A."/>
            <person name="Chen C."/>
            <person name="Yanf M."/>
            <person name="Daum C."/>
            <person name="Ng V."/>
            <person name="Clum A."/>
            <person name="Ohm R."/>
            <person name="Martin F."/>
            <person name="Silar P."/>
            <person name="Natvig D."/>
            <person name="Lalanne C."/>
            <person name="Gautier V."/>
            <person name="Ament-Velasquez S.L."/>
            <person name="Kruys A."/>
            <person name="Hutchinson M.I."/>
            <person name="Powell A.J."/>
            <person name="Barry K."/>
            <person name="Miller A.N."/>
            <person name="Grigoriev I.V."/>
            <person name="Debuchy R."/>
            <person name="Gladieux P."/>
            <person name="Thoren M.H."/>
            <person name="Johannesson H."/>
        </authorList>
    </citation>
    <scope>NUCLEOTIDE SEQUENCE</scope>
    <source>
        <strain evidence="7">PSN293</strain>
    </source>
</reference>
<comment type="subcellular location">
    <subcellularLocation>
        <location evidence="4">Secreted</location>
    </subcellularLocation>
</comment>
<evidence type="ECO:0000256" key="4">
    <source>
        <dbReference type="RuleBase" id="RU361173"/>
    </source>
</evidence>
<name>A0AAN7B6Y1_9PEZI</name>
<keyword evidence="2 5" id="KW-0732">Signal</keyword>
<keyword evidence="4" id="KW-0964">Secreted</keyword>
<sequence>MVSKALAVVGVVVSILFETSFAFPSRGSSVGNIRARESSFEQDPATYDDACNIGFCAIMGATIGGWGAESKVVSTQEELQSSVTGSDAAVVVVQGSISGSGTLVIGSGKTIVGLPGSSVNGIELVLSGSRNVIVRNLKVTKPAHGSAAVTIENARSIWIDHLEFSSGSKLNITQGSDYVSITNNLFQDHGDTTPAASVGHSDANGEQDKGKLHVTFGRNHFKNVKNAVSFRFGTGHLFNSYYESFENAINTRMGAEILVEASVFSSNSASKAVLSSESVENGFATIKDVVLGESTATAPAGDMTADSLPYPYDWYMYDKETVQSAVAKYAGQTLEFLVWD</sequence>
<dbReference type="AlphaFoldDB" id="A0AAN7B6Y1"/>
<comment type="caution">
    <text evidence="7">The sequence shown here is derived from an EMBL/GenBank/DDBJ whole genome shotgun (WGS) entry which is preliminary data.</text>
</comment>
<keyword evidence="4" id="KW-0119">Carbohydrate metabolism</keyword>
<evidence type="ECO:0000259" key="6">
    <source>
        <dbReference type="SMART" id="SM00656"/>
    </source>
</evidence>
<accession>A0AAN7B6Y1</accession>
<dbReference type="EMBL" id="MU858084">
    <property type="protein sequence ID" value="KAK4215031.1"/>
    <property type="molecule type" value="Genomic_DNA"/>
</dbReference>
<dbReference type="PANTHER" id="PTHR31683">
    <property type="entry name" value="PECTATE LYASE 18-RELATED"/>
    <property type="match status" value="1"/>
</dbReference>
<gene>
    <name evidence="7" type="ORF">QBC37DRAFT_481720</name>
</gene>
<evidence type="ECO:0000256" key="2">
    <source>
        <dbReference type="ARBA" id="ARBA00022729"/>
    </source>
</evidence>
<reference evidence="7" key="1">
    <citation type="journal article" date="2023" name="Mol. Phylogenet. Evol.">
        <title>Genome-scale phylogeny and comparative genomics of the fungal order Sordariales.</title>
        <authorList>
            <person name="Hensen N."/>
            <person name="Bonometti L."/>
            <person name="Westerberg I."/>
            <person name="Brannstrom I.O."/>
            <person name="Guillou S."/>
            <person name="Cros-Aarteil S."/>
            <person name="Calhoun S."/>
            <person name="Haridas S."/>
            <person name="Kuo A."/>
            <person name="Mondo S."/>
            <person name="Pangilinan J."/>
            <person name="Riley R."/>
            <person name="LaButti K."/>
            <person name="Andreopoulos B."/>
            <person name="Lipzen A."/>
            <person name="Chen C."/>
            <person name="Yan M."/>
            <person name="Daum C."/>
            <person name="Ng V."/>
            <person name="Clum A."/>
            <person name="Steindorff A."/>
            <person name="Ohm R.A."/>
            <person name="Martin F."/>
            <person name="Silar P."/>
            <person name="Natvig D.O."/>
            <person name="Lalanne C."/>
            <person name="Gautier V."/>
            <person name="Ament-Velasquez S.L."/>
            <person name="Kruys A."/>
            <person name="Hutchinson M.I."/>
            <person name="Powell A.J."/>
            <person name="Barry K."/>
            <person name="Miller A.N."/>
            <person name="Grigoriev I.V."/>
            <person name="Debuchy R."/>
            <person name="Gladieux P."/>
            <person name="Hiltunen Thoren M."/>
            <person name="Johannesson H."/>
        </authorList>
    </citation>
    <scope>NUCLEOTIDE SEQUENCE</scope>
    <source>
        <strain evidence="7">PSN293</strain>
    </source>
</reference>
<dbReference type="Pfam" id="PF00544">
    <property type="entry name" value="Pectate_lyase_4"/>
    <property type="match status" value="1"/>
</dbReference>
<dbReference type="GO" id="GO:0005576">
    <property type="term" value="C:extracellular region"/>
    <property type="evidence" value="ECO:0007669"/>
    <property type="project" value="UniProtKB-SubCell"/>
</dbReference>
<dbReference type="GO" id="GO:0000272">
    <property type="term" value="P:polysaccharide catabolic process"/>
    <property type="evidence" value="ECO:0007669"/>
    <property type="project" value="UniProtKB-KW"/>
</dbReference>
<dbReference type="SMART" id="SM00656">
    <property type="entry name" value="Amb_all"/>
    <property type="match status" value="1"/>
</dbReference>
<dbReference type="InterPro" id="IPR002022">
    <property type="entry name" value="Pec_lyase"/>
</dbReference>
<protein>
    <submittedName>
        <fullName evidence="7">Pectin lyase fold/virulence factor</fullName>
    </submittedName>
</protein>
<evidence type="ECO:0000313" key="7">
    <source>
        <dbReference type="EMBL" id="KAK4215031.1"/>
    </source>
</evidence>
<dbReference type="InterPro" id="IPR045032">
    <property type="entry name" value="PEL"/>
</dbReference>
<comment type="similarity">
    <text evidence="1 4">Belongs to the polysaccharide lyase 1 family.</text>
</comment>
<evidence type="ECO:0000313" key="8">
    <source>
        <dbReference type="Proteomes" id="UP001301769"/>
    </source>
</evidence>
<dbReference type="Proteomes" id="UP001301769">
    <property type="component" value="Unassembled WGS sequence"/>
</dbReference>